<dbReference type="AlphaFoldDB" id="A0A953L660"/>
<feature type="domain" description="DUF6438" evidence="1">
    <location>
        <begin position="16"/>
        <end position="82"/>
    </location>
</feature>
<evidence type="ECO:0000313" key="2">
    <source>
        <dbReference type="EMBL" id="MBY5957312.1"/>
    </source>
</evidence>
<name>A0A953L660_9BACT</name>
<evidence type="ECO:0000313" key="3">
    <source>
        <dbReference type="Proteomes" id="UP000753961"/>
    </source>
</evidence>
<keyword evidence="3" id="KW-1185">Reference proteome</keyword>
<comment type="caution">
    <text evidence="2">The sequence shown here is derived from an EMBL/GenBank/DDBJ whole genome shotgun (WGS) entry which is preliminary data.</text>
</comment>
<proteinExistence type="predicted"/>
<protein>
    <recommendedName>
        <fullName evidence="1">DUF6438 domain-containing protein</fullName>
    </recommendedName>
</protein>
<gene>
    <name evidence="2" type="ORF">KUV50_04130</name>
</gene>
<evidence type="ECO:0000259" key="1">
    <source>
        <dbReference type="Pfam" id="PF20033"/>
    </source>
</evidence>
<dbReference type="InterPro" id="IPR045497">
    <property type="entry name" value="DUF6438"/>
</dbReference>
<dbReference type="Pfam" id="PF20033">
    <property type="entry name" value="DUF6438"/>
    <property type="match status" value="1"/>
</dbReference>
<dbReference type="EMBL" id="JAHVHU010000004">
    <property type="protein sequence ID" value="MBY5957312.1"/>
    <property type="molecule type" value="Genomic_DNA"/>
</dbReference>
<sequence>MIILRIESVAGYRPRPDFQFSIDEDGMVRYTGRYYVAVIGNRTIKTTRTSLNKILNLAKELAGRNYKNYLKKNLHPIYTVRVGTSHSNAEFEVDENDVISEDLISQIIDLCGISEWISSDLDLFMVMSQPAIRSRELGIVRASNAEEAGNMYLKERPGQNYRSLQDFIVLCIGHQTPGAIESPLIYCSYTEYRIDNNAPKLYLNRGTPLHSKLQHVFFFVSFGKRYNDPTASYFMVLAQDLTQANNEFYRAYPHFMENDFQVVEPGIIYNPIPLFTAHIPIAIR</sequence>
<accession>A0A953L660</accession>
<dbReference type="Proteomes" id="UP000753961">
    <property type="component" value="Unassembled WGS sequence"/>
</dbReference>
<dbReference type="RefSeq" id="WP_222578832.1">
    <property type="nucleotide sequence ID" value="NZ_JAHVHU010000004.1"/>
</dbReference>
<reference evidence="2" key="1">
    <citation type="submission" date="2021-06" db="EMBL/GenBank/DDBJ databases">
        <title>44 bacteria genomes isolated from Dapeng, Shenzhen.</title>
        <authorList>
            <person name="Zheng W."/>
            <person name="Yu S."/>
            <person name="Huang Y."/>
        </authorList>
    </citation>
    <scope>NUCLEOTIDE SEQUENCE</scope>
    <source>
        <strain evidence="2">DP5N28-2</strain>
    </source>
</reference>
<organism evidence="2 3">
    <name type="scientific">Membranihabitans marinus</name>
    <dbReference type="NCBI Taxonomy" id="1227546"/>
    <lineage>
        <taxon>Bacteria</taxon>
        <taxon>Pseudomonadati</taxon>
        <taxon>Bacteroidota</taxon>
        <taxon>Saprospiria</taxon>
        <taxon>Saprospirales</taxon>
        <taxon>Saprospiraceae</taxon>
        <taxon>Membranihabitans</taxon>
    </lineage>
</organism>